<dbReference type="AlphaFoldDB" id="K2R373"/>
<gene>
    <name evidence="2" type="ORF">MPH_05964</name>
</gene>
<comment type="caution">
    <text evidence="2">The sequence shown here is derived from an EMBL/GenBank/DDBJ whole genome shotgun (WGS) entry which is preliminary data.</text>
</comment>
<evidence type="ECO:0000313" key="2">
    <source>
        <dbReference type="EMBL" id="EKG16761.1"/>
    </source>
</evidence>
<protein>
    <submittedName>
        <fullName evidence="2">Uncharacterized protein</fullName>
    </submittedName>
</protein>
<feature type="region of interest" description="Disordered" evidence="1">
    <location>
        <begin position="135"/>
        <end position="155"/>
    </location>
</feature>
<dbReference type="InParanoid" id="K2R373"/>
<proteinExistence type="predicted"/>
<evidence type="ECO:0000256" key="1">
    <source>
        <dbReference type="SAM" id="MobiDB-lite"/>
    </source>
</evidence>
<sequence>MLSKHIKDQRWFVSLEPRPLLLASLRSKKSNYGAVNVALDASQKRKSGRRYIGYYSLKISKCLQRTLSVLQRKLQSFALSPSNEYDQKVKGDLVDTIMDCQERVFHLFRQKREPGAKPEVDRTTNEYKLNALGATPLLKREDGPTDGSNESVPLESTALHTTPKELKEDEIFPSMQHISGTCGYDGEMLFPYKESEPQPADTADLENIFSTARKSNSESDIAHSQAVSSLGYMTPISALRWTSTLQLSGGLCTGCARDVKLFENSAQSLGGLSRTAWPEPYSCNRDFPDISDVQFVNGESFQ</sequence>
<dbReference type="HOGENOM" id="CLU_921580_0_0_1"/>
<evidence type="ECO:0000313" key="3">
    <source>
        <dbReference type="Proteomes" id="UP000007129"/>
    </source>
</evidence>
<dbReference type="EMBL" id="AHHD01000261">
    <property type="protein sequence ID" value="EKG16761.1"/>
    <property type="molecule type" value="Genomic_DNA"/>
</dbReference>
<dbReference type="VEuPathDB" id="FungiDB:MPH_05964"/>
<name>K2R373_MACPH</name>
<accession>K2R373</accession>
<dbReference type="Proteomes" id="UP000007129">
    <property type="component" value="Unassembled WGS sequence"/>
</dbReference>
<organism evidence="2 3">
    <name type="scientific">Macrophomina phaseolina (strain MS6)</name>
    <name type="common">Charcoal rot fungus</name>
    <dbReference type="NCBI Taxonomy" id="1126212"/>
    <lineage>
        <taxon>Eukaryota</taxon>
        <taxon>Fungi</taxon>
        <taxon>Dikarya</taxon>
        <taxon>Ascomycota</taxon>
        <taxon>Pezizomycotina</taxon>
        <taxon>Dothideomycetes</taxon>
        <taxon>Dothideomycetes incertae sedis</taxon>
        <taxon>Botryosphaeriales</taxon>
        <taxon>Botryosphaeriaceae</taxon>
        <taxon>Macrophomina</taxon>
    </lineage>
</organism>
<reference evidence="2 3" key="1">
    <citation type="journal article" date="2012" name="BMC Genomics">
        <title>Tools to kill: Genome of one of the most destructive plant pathogenic fungi Macrophomina phaseolina.</title>
        <authorList>
            <person name="Islam M.S."/>
            <person name="Haque M.S."/>
            <person name="Islam M.M."/>
            <person name="Emdad E.M."/>
            <person name="Halim A."/>
            <person name="Hossen Q.M.M."/>
            <person name="Hossain M.Z."/>
            <person name="Ahmed B."/>
            <person name="Rahim S."/>
            <person name="Rahman M.S."/>
            <person name="Alam M.M."/>
            <person name="Hou S."/>
            <person name="Wan X."/>
            <person name="Saito J.A."/>
            <person name="Alam M."/>
        </authorList>
    </citation>
    <scope>NUCLEOTIDE SEQUENCE [LARGE SCALE GENOMIC DNA]</scope>
    <source>
        <strain evidence="2 3">MS6</strain>
    </source>
</reference>